<feature type="transmembrane region" description="Helical" evidence="7">
    <location>
        <begin position="99"/>
        <end position="118"/>
    </location>
</feature>
<dbReference type="STRING" id="68775.A0A5C3M8M9"/>
<evidence type="ECO:0000256" key="2">
    <source>
        <dbReference type="ARBA" id="ARBA00022448"/>
    </source>
</evidence>
<dbReference type="Pfam" id="PF00083">
    <property type="entry name" value="Sugar_tr"/>
    <property type="match status" value="1"/>
</dbReference>
<dbReference type="InterPro" id="IPR020846">
    <property type="entry name" value="MFS_dom"/>
</dbReference>
<feature type="transmembrane region" description="Helical" evidence="7">
    <location>
        <begin position="349"/>
        <end position="366"/>
    </location>
</feature>
<feature type="transmembrane region" description="Helical" evidence="7">
    <location>
        <begin position="230"/>
        <end position="250"/>
    </location>
</feature>
<dbReference type="SUPFAM" id="SSF103473">
    <property type="entry name" value="MFS general substrate transporter"/>
    <property type="match status" value="1"/>
</dbReference>
<evidence type="ECO:0000313" key="9">
    <source>
        <dbReference type="EMBL" id="TFK41053.1"/>
    </source>
</evidence>
<dbReference type="InterPro" id="IPR036259">
    <property type="entry name" value="MFS_trans_sf"/>
</dbReference>
<dbReference type="AlphaFoldDB" id="A0A5C3M8M9"/>
<feature type="transmembrane region" description="Helical" evidence="7">
    <location>
        <begin position="322"/>
        <end position="343"/>
    </location>
</feature>
<dbReference type="FunFam" id="1.20.1250.20:FF:000140">
    <property type="entry name" value="Putative MFS phospholipid transporter"/>
    <property type="match status" value="1"/>
</dbReference>
<dbReference type="GO" id="GO:0005886">
    <property type="term" value="C:plasma membrane"/>
    <property type="evidence" value="ECO:0007669"/>
    <property type="project" value="TreeGrafter"/>
</dbReference>
<evidence type="ECO:0000256" key="4">
    <source>
        <dbReference type="ARBA" id="ARBA00022989"/>
    </source>
</evidence>
<evidence type="ECO:0000259" key="8">
    <source>
        <dbReference type="PROSITE" id="PS50850"/>
    </source>
</evidence>
<evidence type="ECO:0000256" key="1">
    <source>
        <dbReference type="ARBA" id="ARBA00004141"/>
    </source>
</evidence>
<feature type="transmembrane region" description="Helical" evidence="7">
    <location>
        <begin position="195"/>
        <end position="218"/>
    </location>
</feature>
<dbReference type="InterPro" id="IPR005828">
    <property type="entry name" value="MFS_sugar_transport-like"/>
</dbReference>
<feature type="domain" description="Major facilitator superfamily (MFS) profile" evidence="8">
    <location>
        <begin position="58"/>
        <end position="459"/>
    </location>
</feature>
<name>A0A5C3M8M9_9AGAR</name>
<dbReference type="GO" id="GO:0046943">
    <property type="term" value="F:carboxylic acid transmembrane transporter activity"/>
    <property type="evidence" value="ECO:0007669"/>
    <property type="project" value="TreeGrafter"/>
</dbReference>
<keyword evidence="3 7" id="KW-0812">Transmembrane</keyword>
<keyword evidence="5 7" id="KW-0472">Membrane</keyword>
<dbReference type="EMBL" id="ML213595">
    <property type="protein sequence ID" value="TFK41053.1"/>
    <property type="molecule type" value="Genomic_DNA"/>
</dbReference>
<feature type="transmembrane region" description="Helical" evidence="7">
    <location>
        <begin position="153"/>
        <end position="175"/>
    </location>
</feature>
<dbReference type="Gene3D" id="1.20.1250.20">
    <property type="entry name" value="MFS general substrate transporter like domains"/>
    <property type="match status" value="1"/>
</dbReference>
<dbReference type="OrthoDB" id="2153661at2759"/>
<feature type="region of interest" description="Disordered" evidence="6">
    <location>
        <begin position="1"/>
        <end position="31"/>
    </location>
</feature>
<protein>
    <submittedName>
        <fullName evidence="9">MFS Git1p-related glycerophosphoinositol permease</fullName>
    </submittedName>
</protein>
<dbReference type="PANTHER" id="PTHR23508">
    <property type="entry name" value="CARBOXYLIC ACID TRANSPORTER PROTEIN HOMOLOG"/>
    <property type="match status" value="1"/>
</dbReference>
<feature type="compositionally biased region" description="Basic and acidic residues" evidence="6">
    <location>
        <begin position="19"/>
        <end position="29"/>
    </location>
</feature>
<keyword evidence="2" id="KW-0813">Transport</keyword>
<keyword evidence="4 7" id="KW-1133">Transmembrane helix</keyword>
<evidence type="ECO:0000256" key="6">
    <source>
        <dbReference type="SAM" id="MobiDB-lite"/>
    </source>
</evidence>
<dbReference type="PANTHER" id="PTHR23508:SF10">
    <property type="entry name" value="CARBOXYLIC ACID TRANSPORTER PROTEIN HOMOLOG"/>
    <property type="match status" value="1"/>
</dbReference>
<proteinExistence type="predicted"/>
<dbReference type="PROSITE" id="PS50850">
    <property type="entry name" value="MFS"/>
    <property type="match status" value="1"/>
</dbReference>
<reference evidence="9 10" key="1">
    <citation type="journal article" date="2019" name="Nat. Ecol. Evol.">
        <title>Megaphylogeny resolves global patterns of mushroom evolution.</title>
        <authorList>
            <person name="Varga T."/>
            <person name="Krizsan K."/>
            <person name="Foldi C."/>
            <person name="Dima B."/>
            <person name="Sanchez-Garcia M."/>
            <person name="Sanchez-Ramirez S."/>
            <person name="Szollosi G.J."/>
            <person name="Szarkandi J.G."/>
            <person name="Papp V."/>
            <person name="Albert L."/>
            <person name="Andreopoulos W."/>
            <person name="Angelini C."/>
            <person name="Antonin V."/>
            <person name="Barry K.W."/>
            <person name="Bougher N.L."/>
            <person name="Buchanan P."/>
            <person name="Buyck B."/>
            <person name="Bense V."/>
            <person name="Catcheside P."/>
            <person name="Chovatia M."/>
            <person name="Cooper J."/>
            <person name="Damon W."/>
            <person name="Desjardin D."/>
            <person name="Finy P."/>
            <person name="Geml J."/>
            <person name="Haridas S."/>
            <person name="Hughes K."/>
            <person name="Justo A."/>
            <person name="Karasinski D."/>
            <person name="Kautmanova I."/>
            <person name="Kiss B."/>
            <person name="Kocsube S."/>
            <person name="Kotiranta H."/>
            <person name="LaButti K.M."/>
            <person name="Lechner B.E."/>
            <person name="Liimatainen K."/>
            <person name="Lipzen A."/>
            <person name="Lukacs Z."/>
            <person name="Mihaltcheva S."/>
            <person name="Morgado L.N."/>
            <person name="Niskanen T."/>
            <person name="Noordeloos M.E."/>
            <person name="Ohm R.A."/>
            <person name="Ortiz-Santana B."/>
            <person name="Ovrebo C."/>
            <person name="Racz N."/>
            <person name="Riley R."/>
            <person name="Savchenko A."/>
            <person name="Shiryaev A."/>
            <person name="Soop K."/>
            <person name="Spirin V."/>
            <person name="Szebenyi C."/>
            <person name="Tomsovsky M."/>
            <person name="Tulloss R.E."/>
            <person name="Uehling J."/>
            <person name="Grigoriev I.V."/>
            <person name="Vagvolgyi C."/>
            <person name="Papp T."/>
            <person name="Martin F.M."/>
            <person name="Miettinen O."/>
            <person name="Hibbett D.S."/>
            <person name="Nagy L.G."/>
        </authorList>
    </citation>
    <scope>NUCLEOTIDE SEQUENCE [LARGE SCALE GENOMIC DNA]</scope>
    <source>
        <strain evidence="9 10">CBS 166.37</strain>
    </source>
</reference>
<sequence>MPVKQLSPLSKFPSPMSTPDRHITDDKASPELSGEVYEVPSYEQDPISRKQRLSGYFTILAAAFGLISDGYQNNLMTMANVVFRTLYPKSYTPSVSTRVSNSLLVGAIIGQVFVGLICDRIGRKVALVSTTALIVVGAVLATAAHGANGSVSGLFWFLTFARGITGIGVGGEYPASSTSASEAANENMLKNRGPVFIMVTNFVLSFGGPLAVSVFLIVLSAAGMDHLQTVWRVCFGIGALLPLTVFYFRIRMLSSKLYKQGAIKRHVPYSLVLRRYWKPLIGTCGAWFLYDFVTFPNGVFSGTIISSVIHDGDIKKTAEWQLLLGAIALPGVLVGAMLCNPLGRRNTMMLGFGGYLVFGLIIGLSYDKITKITPLFVIFYGLMQSFGNLGPGDMLGLVSAESYATPVRGTCYGLSAAIGKAGAAIGTQAFTPIQTHLAICGTTGILVTYFFVPDKTGIDLAEEDAAFMEYLSRNGWSGDVGEEDDDVQAIVHHTASGDDSKFPEKR</sequence>
<feature type="transmembrane region" description="Helical" evidence="7">
    <location>
        <begin position="53"/>
        <end position="71"/>
    </location>
</feature>
<evidence type="ECO:0000256" key="3">
    <source>
        <dbReference type="ARBA" id="ARBA00022692"/>
    </source>
</evidence>
<keyword evidence="10" id="KW-1185">Reference proteome</keyword>
<accession>A0A5C3M8M9</accession>
<evidence type="ECO:0000256" key="5">
    <source>
        <dbReference type="ARBA" id="ARBA00023136"/>
    </source>
</evidence>
<comment type="subcellular location">
    <subcellularLocation>
        <location evidence="1">Membrane</location>
        <topology evidence="1">Multi-pass membrane protein</topology>
    </subcellularLocation>
</comment>
<dbReference type="Proteomes" id="UP000308652">
    <property type="component" value="Unassembled WGS sequence"/>
</dbReference>
<evidence type="ECO:0000313" key="10">
    <source>
        <dbReference type="Proteomes" id="UP000308652"/>
    </source>
</evidence>
<organism evidence="9 10">
    <name type="scientific">Crucibulum laeve</name>
    <dbReference type="NCBI Taxonomy" id="68775"/>
    <lineage>
        <taxon>Eukaryota</taxon>
        <taxon>Fungi</taxon>
        <taxon>Dikarya</taxon>
        <taxon>Basidiomycota</taxon>
        <taxon>Agaricomycotina</taxon>
        <taxon>Agaricomycetes</taxon>
        <taxon>Agaricomycetidae</taxon>
        <taxon>Agaricales</taxon>
        <taxon>Agaricineae</taxon>
        <taxon>Nidulariaceae</taxon>
        <taxon>Crucibulum</taxon>
    </lineage>
</organism>
<evidence type="ECO:0000256" key="7">
    <source>
        <dbReference type="SAM" id="Phobius"/>
    </source>
</evidence>
<gene>
    <name evidence="9" type="ORF">BDQ12DRAFT_696994</name>
</gene>
<feature type="transmembrane region" description="Helical" evidence="7">
    <location>
        <begin position="125"/>
        <end position="147"/>
    </location>
</feature>